<gene>
    <name evidence="2" type="ORF">NC653_027932</name>
</gene>
<protein>
    <submittedName>
        <fullName evidence="2">Uncharacterized protein</fullName>
    </submittedName>
</protein>
<sequence length="35" mass="4007">MESASTRIHRCSHRAMASARISRNHHCSHRAMEST</sequence>
<dbReference type="AlphaFoldDB" id="A0AAD6M743"/>
<proteinExistence type="predicted"/>
<accession>A0AAD6M743</accession>
<name>A0AAD6M743_9ROSI</name>
<dbReference type="Proteomes" id="UP001164929">
    <property type="component" value="Chromosome 11"/>
</dbReference>
<reference evidence="2" key="1">
    <citation type="journal article" date="2023" name="Mol. Ecol. Resour.">
        <title>Chromosome-level genome assembly of a triploid poplar Populus alba 'Berolinensis'.</title>
        <authorList>
            <person name="Chen S."/>
            <person name="Yu Y."/>
            <person name="Wang X."/>
            <person name="Wang S."/>
            <person name="Zhang T."/>
            <person name="Zhou Y."/>
            <person name="He R."/>
            <person name="Meng N."/>
            <person name="Wang Y."/>
            <person name="Liu W."/>
            <person name="Liu Z."/>
            <person name="Liu J."/>
            <person name="Guo Q."/>
            <person name="Huang H."/>
            <person name="Sederoff R.R."/>
            <person name="Wang G."/>
            <person name="Qu G."/>
            <person name="Chen S."/>
        </authorList>
    </citation>
    <scope>NUCLEOTIDE SEQUENCE</scope>
    <source>
        <strain evidence="2">SC-2020</strain>
    </source>
</reference>
<evidence type="ECO:0000313" key="2">
    <source>
        <dbReference type="EMBL" id="KAJ6979951.1"/>
    </source>
</evidence>
<feature type="region of interest" description="Disordered" evidence="1">
    <location>
        <begin position="1"/>
        <end position="35"/>
    </location>
</feature>
<evidence type="ECO:0000313" key="3">
    <source>
        <dbReference type="Proteomes" id="UP001164929"/>
    </source>
</evidence>
<organism evidence="2 3">
    <name type="scientific">Populus alba x Populus x berolinensis</name>
    <dbReference type="NCBI Taxonomy" id="444605"/>
    <lineage>
        <taxon>Eukaryota</taxon>
        <taxon>Viridiplantae</taxon>
        <taxon>Streptophyta</taxon>
        <taxon>Embryophyta</taxon>
        <taxon>Tracheophyta</taxon>
        <taxon>Spermatophyta</taxon>
        <taxon>Magnoliopsida</taxon>
        <taxon>eudicotyledons</taxon>
        <taxon>Gunneridae</taxon>
        <taxon>Pentapetalae</taxon>
        <taxon>rosids</taxon>
        <taxon>fabids</taxon>
        <taxon>Malpighiales</taxon>
        <taxon>Salicaceae</taxon>
        <taxon>Saliceae</taxon>
        <taxon>Populus</taxon>
    </lineage>
</organism>
<keyword evidence="3" id="KW-1185">Reference proteome</keyword>
<evidence type="ECO:0000256" key="1">
    <source>
        <dbReference type="SAM" id="MobiDB-lite"/>
    </source>
</evidence>
<dbReference type="EMBL" id="JAQIZT010000011">
    <property type="protein sequence ID" value="KAJ6979951.1"/>
    <property type="molecule type" value="Genomic_DNA"/>
</dbReference>
<comment type="caution">
    <text evidence="2">The sequence shown here is derived from an EMBL/GenBank/DDBJ whole genome shotgun (WGS) entry which is preliminary data.</text>
</comment>